<reference evidence="1 2" key="1">
    <citation type="submission" date="2024-02" db="EMBL/GenBank/DDBJ databases">
        <authorList>
            <person name="Chen Y."/>
            <person name="Shah S."/>
            <person name="Dougan E. K."/>
            <person name="Thang M."/>
            <person name="Chan C."/>
        </authorList>
    </citation>
    <scope>NUCLEOTIDE SEQUENCE [LARGE SCALE GENOMIC DNA]</scope>
</reference>
<evidence type="ECO:0000313" key="1">
    <source>
        <dbReference type="EMBL" id="CAK9018913.1"/>
    </source>
</evidence>
<dbReference type="EMBL" id="CAXAMN010006725">
    <property type="protein sequence ID" value="CAK9018913.1"/>
    <property type="molecule type" value="Genomic_DNA"/>
</dbReference>
<accession>A0ABP0JWQ2</accession>
<gene>
    <name evidence="1" type="ORF">CCMP2556_LOCUS13466</name>
</gene>
<protein>
    <submittedName>
        <fullName evidence="1">Uncharacterized protein</fullName>
    </submittedName>
</protein>
<evidence type="ECO:0000313" key="2">
    <source>
        <dbReference type="Proteomes" id="UP001642484"/>
    </source>
</evidence>
<proteinExistence type="predicted"/>
<name>A0ABP0JWQ2_9DINO</name>
<organism evidence="1 2">
    <name type="scientific">Durusdinium trenchii</name>
    <dbReference type="NCBI Taxonomy" id="1381693"/>
    <lineage>
        <taxon>Eukaryota</taxon>
        <taxon>Sar</taxon>
        <taxon>Alveolata</taxon>
        <taxon>Dinophyceae</taxon>
        <taxon>Suessiales</taxon>
        <taxon>Symbiodiniaceae</taxon>
        <taxon>Durusdinium</taxon>
    </lineage>
</organism>
<dbReference type="Proteomes" id="UP001642484">
    <property type="component" value="Unassembled WGS sequence"/>
</dbReference>
<keyword evidence="2" id="KW-1185">Reference proteome</keyword>
<sequence length="381" mass="43352">MGARRYTRLRAAALAGQSSAPLDARCFGKRKSFENRPEALRKRSLIVEYLEEIRNSIAEPTPEANRDVKTVRPSNLQKNCDRKLQKRTVKMSFRRHRGKRPRAAASIHWGRASSEDMRLLPPGFFSEYYRLFMTRHPTEKISLKLFLAAALMCSICDVDLVSLSPLGLWLLHCIELRFNSLGEKSLTIICDGMDHSKFKWPRVGSIFGSKDFASLNRPVMDCYAAILHGHGVVLATSLPFLTRKDSSFCAEVLNHVLHLFSQWYDLREYCVIIQSDNTSREIKNNCLKRWGGLMVGLGRKDYLHANTYGNQLRGIGGPSDPGVVGISYERMQKKCLHKYRTTHRKVHIDRAAAKLWAQGVRWETAHKIVSDAFDACVQEAA</sequence>
<comment type="caution">
    <text evidence="1">The sequence shown here is derived from an EMBL/GenBank/DDBJ whole genome shotgun (WGS) entry which is preliminary data.</text>
</comment>